<dbReference type="InterPro" id="IPR047199">
    <property type="entry name" value="CorA-like"/>
</dbReference>
<dbReference type="CDD" id="cd12827">
    <property type="entry name" value="EcCorA_ZntB-like_u2"/>
    <property type="match status" value="1"/>
</dbReference>
<keyword evidence="4 7" id="KW-1133">Transmembrane helix</keyword>
<keyword evidence="5 7" id="KW-0472">Membrane</keyword>
<dbReference type="Pfam" id="PF01544">
    <property type="entry name" value="CorA"/>
    <property type="match status" value="1"/>
</dbReference>
<dbReference type="Proteomes" id="UP000436655">
    <property type="component" value="Unassembled WGS sequence"/>
</dbReference>
<dbReference type="PANTHER" id="PTHR47891:SF1">
    <property type="entry name" value="CORA-MAGNESIUM AND COBALT TRANSPORTER"/>
    <property type="match status" value="1"/>
</dbReference>
<keyword evidence="9" id="KW-1185">Reference proteome</keyword>
<evidence type="ECO:0000256" key="6">
    <source>
        <dbReference type="SAM" id="Coils"/>
    </source>
</evidence>
<dbReference type="InterPro" id="IPR045863">
    <property type="entry name" value="CorA_TM1_TM2"/>
</dbReference>
<evidence type="ECO:0000256" key="4">
    <source>
        <dbReference type="ARBA" id="ARBA00022989"/>
    </source>
</evidence>
<proteinExistence type="inferred from homology"/>
<dbReference type="Gene3D" id="3.30.460.20">
    <property type="entry name" value="CorA soluble domain-like"/>
    <property type="match status" value="1"/>
</dbReference>
<protein>
    <submittedName>
        <fullName evidence="8">Magnesium transporter CorA family protein</fullName>
    </submittedName>
</protein>
<feature type="transmembrane region" description="Helical" evidence="7">
    <location>
        <begin position="256"/>
        <end position="275"/>
    </location>
</feature>
<accession>A0ABW9P5Q9</accession>
<evidence type="ECO:0000313" key="9">
    <source>
        <dbReference type="Proteomes" id="UP000436655"/>
    </source>
</evidence>
<evidence type="ECO:0000313" key="8">
    <source>
        <dbReference type="EMBL" id="MQS44287.1"/>
    </source>
</evidence>
<evidence type="ECO:0000256" key="1">
    <source>
        <dbReference type="ARBA" id="ARBA00004141"/>
    </source>
</evidence>
<comment type="similarity">
    <text evidence="2">Belongs to the CorA metal ion transporter (MIT) (TC 1.A.35) family.</text>
</comment>
<comment type="subcellular location">
    <subcellularLocation>
        <location evidence="1">Membrane</location>
        <topology evidence="1">Multi-pass membrane protein</topology>
    </subcellularLocation>
</comment>
<evidence type="ECO:0000256" key="7">
    <source>
        <dbReference type="SAM" id="Phobius"/>
    </source>
</evidence>
<organism evidence="8 9">
    <name type="scientific">Companilactobacillus mishanensis</name>
    <dbReference type="NCBI Taxonomy" id="2486008"/>
    <lineage>
        <taxon>Bacteria</taxon>
        <taxon>Bacillati</taxon>
        <taxon>Bacillota</taxon>
        <taxon>Bacilli</taxon>
        <taxon>Lactobacillales</taxon>
        <taxon>Lactobacillaceae</taxon>
        <taxon>Companilactobacillus</taxon>
    </lineage>
</organism>
<keyword evidence="6" id="KW-0175">Coiled coil</keyword>
<dbReference type="PANTHER" id="PTHR47891">
    <property type="entry name" value="TRANSPORTER-RELATED"/>
    <property type="match status" value="1"/>
</dbReference>
<feature type="coiled-coil region" evidence="6">
    <location>
        <begin position="207"/>
        <end position="241"/>
    </location>
</feature>
<evidence type="ECO:0000256" key="5">
    <source>
        <dbReference type="ARBA" id="ARBA00023136"/>
    </source>
</evidence>
<dbReference type="EMBL" id="VDFN01000001">
    <property type="protein sequence ID" value="MQS44287.1"/>
    <property type="molecule type" value="Genomic_DNA"/>
</dbReference>
<feature type="transmembrane region" description="Helical" evidence="7">
    <location>
        <begin position="287"/>
        <end position="307"/>
    </location>
</feature>
<dbReference type="RefSeq" id="WP_125702899.1">
    <property type="nucleotide sequence ID" value="NZ_JBHTOO010000003.1"/>
</dbReference>
<dbReference type="SUPFAM" id="SSF143865">
    <property type="entry name" value="CorA soluble domain-like"/>
    <property type="match status" value="1"/>
</dbReference>
<gene>
    <name evidence="8" type="ORF">FHL03_02165</name>
</gene>
<reference evidence="8 9" key="1">
    <citation type="journal article" date="2019" name="Syst. Appl. Microbiol.">
        <title>Polyphasic characterization of two novel Lactobacillus spp. isolated from blown salami packages: Description of Lactobacillus halodurans sp. nov. and Lactobacillus salsicarnum sp. nov.</title>
        <authorList>
            <person name="Schuster J.A."/>
            <person name="Klingl A."/>
            <person name="Vogel R.F."/>
            <person name="Ehrmann M.A."/>
        </authorList>
    </citation>
    <scope>NUCLEOTIDE SEQUENCE [LARGE SCALE GENOMIC DNA]</scope>
    <source>
        <strain evidence="8 9">TMW 1.2098</strain>
    </source>
</reference>
<dbReference type="Gene3D" id="1.20.58.340">
    <property type="entry name" value="Magnesium transport protein CorA, transmembrane region"/>
    <property type="match status" value="2"/>
</dbReference>
<name>A0ABW9P5Q9_9LACO</name>
<evidence type="ECO:0000256" key="3">
    <source>
        <dbReference type="ARBA" id="ARBA00022692"/>
    </source>
</evidence>
<dbReference type="SUPFAM" id="SSF144083">
    <property type="entry name" value="Magnesium transport protein CorA, transmembrane region"/>
    <property type="match status" value="1"/>
</dbReference>
<dbReference type="InterPro" id="IPR002523">
    <property type="entry name" value="MgTranspt_CorA/ZnTranspt_ZntB"/>
</dbReference>
<evidence type="ECO:0000256" key="2">
    <source>
        <dbReference type="ARBA" id="ARBA00009765"/>
    </source>
</evidence>
<dbReference type="InterPro" id="IPR045861">
    <property type="entry name" value="CorA_cytoplasmic_dom"/>
</dbReference>
<sequence length="313" mass="36410">MIKIENLQQNFKMVDIASETNLNDSDRTELIETYGLTNEILDYADDVNERARLEFDENNQIWLVVYYVQNENDKSSASKSTMPISMVIKDDKLFLFTNKYTHYVRDYVLKADSHYSPIIKDRIWALIFNAFDRIADDFSDEINDINVRRNRIQEHIERRKTSYKQIISLSKLQDLMIYVNTAINSNYTVARQIDVIANSKAETVNLAAKTKERLHDSVVEIEQLRDEAALASDIIDRVSNTSNNILNNQTNTTMKILTVYTIVLSIPTIVSGFYGMNMKLPIADKQWSWIFSIIITIAMIIFVIWDLHRRDSL</sequence>
<keyword evidence="3 7" id="KW-0812">Transmembrane</keyword>
<comment type="caution">
    <text evidence="8">The sequence shown here is derived from an EMBL/GenBank/DDBJ whole genome shotgun (WGS) entry which is preliminary data.</text>
</comment>